<dbReference type="RefSeq" id="WP_098074504.1">
    <property type="nucleotide sequence ID" value="NZ_PDEQ01000002.1"/>
</dbReference>
<name>A0A2A8D0B1_9BACT</name>
<evidence type="ECO:0000256" key="7">
    <source>
        <dbReference type="ARBA" id="ARBA00023237"/>
    </source>
</evidence>
<evidence type="ECO:0000256" key="6">
    <source>
        <dbReference type="ARBA" id="ARBA00023136"/>
    </source>
</evidence>
<evidence type="ECO:0000313" key="9">
    <source>
        <dbReference type="EMBL" id="PEN14324.1"/>
    </source>
</evidence>
<evidence type="ECO:0000256" key="3">
    <source>
        <dbReference type="ARBA" id="ARBA00022448"/>
    </source>
</evidence>
<dbReference type="Pfam" id="PF02321">
    <property type="entry name" value="OEP"/>
    <property type="match status" value="2"/>
</dbReference>
<dbReference type="InterPro" id="IPR003423">
    <property type="entry name" value="OMP_efflux"/>
</dbReference>
<dbReference type="SUPFAM" id="SSF56954">
    <property type="entry name" value="Outer membrane efflux proteins (OEP)"/>
    <property type="match status" value="1"/>
</dbReference>
<evidence type="ECO:0000256" key="4">
    <source>
        <dbReference type="ARBA" id="ARBA00022452"/>
    </source>
</evidence>
<comment type="similarity">
    <text evidence="2">Belongs to the outer membrane factor (OMF) (TC 1.B.17) family.</text>
</comment>
<feature type="coiled-coil region" evidence="8">
    <location>
        <begin position="359"/>
        <end position="440"/>
    </location>
</feature>
<evidence type="ECO:0000256" key="5">
    <source>
        <dbReference type="ARBA" id="ARBA00022692"/>
    </source>
</evidence>
<organism evidence="9 10">
    <name type="scientific">Longibacter salinarum</name>
    <dbReference type="NCBI Taxonomy" id="1850348"/>
    <lineage>
        <taxon>Bacteria</taxon>
        <taxon>Pseudomonadati</taxon>
        <taxon>Rhodothermota</taxon>
        <taxon>Rhodothermia</taxon>
        <taxon>Rhodothermales</taxon>
        <taxon>Salisaetaceae</taxon>
        <taxon>Longibacter</taxon>
    </lineage>
</organism>
<dbReference type="OrthoDB" id="13803at2"/>
<dbReference type="PANTHER" id="PTHR30026:SF20">
    <property type="entry name" value="OUTER MEMBRANE PROTEIN TOLC"/>
    <property type="match status" value="1"/>
</dbReference>
<protein>
    <submittedName>
        <fullName evidence="9">Transporter</fullName>
    </submittedName>
</protein>
<keyword evidence="7" id="KW-0998">Cell outer membrane</keyword>
<dbReference type="GO" id="GO:0009279">
    <property type="term" value="C:cell outer membrane"/>
    <property type="evidence" value="ECO:0007669"/>
    <property type="project" value="UniProtKB-SubCell"/>
</dbReference>
<dbReference type="PANTHER" id="PTHR30026">
    <property type="entry name" value="OUTER MEMBRANE PROTEIN TOLC"/>
    <property type="match status" value="1"/>
</dbReference>
<accession>A0A2A8D0B1</accession>
<keyword evidence="3" id="KW-0813">Transport</keyword>
<dbReference type="EMBL" id="PDEQ01000002">
    <property type="protein sequence ID" value="PEN14324.1"/>
    <property type="molecule type" value="Genomic_DNA"/>
</dbReference>
<proteinExistence type="inferred from homology"/>
<gene>
    <name evidence="9" type="ORF">CRI94_04615</name>
</gene>
<feature type="coiled-coil region" evidence="8">
    <location>
        <begin position="187"/>
        <end position="214"/>
    </location>
</feature>
<evidence type="ECO:0000313" key="10">
    <source>
        <dbReference type="Proteomes" id="UP000220102"/>
    </source>
</evidence>
<evidence type="ECO:0000256" key="8">
    <source>
        <dbReference type="SAM" id="Coils"/>
    </source>
</evidence>
<dbReference type="GO" id="GO:1990281">
    <property type="term" value="C:efflux pump complex"/>
    <property type="evidence" value="ECO:0007669"/>
    <property type="project" value="TreeGrafter"/>
</dbReference>
<comment type="subcellular location">
    <subcellularLocation>
        <location evidence="1">Cell outer membrane</location>
    </subcellularLocation>
</comment>
<dbReference type="GO" id="GO:0015288">
    <property type="term" value="F:porin activity"/>
    <property type="evidence" value="ECO:0007669"/>
    <property type="project" value="TreeGrafter"/>
</dbReference>
<keyword evidence="5" id="KW-0812">Transmembrane</keyword>
<evidence type="ECO:0000256" key="2">
    <source>
        <dbReference type="ARBA" id="ARBA00007613"/>
    </source>
</evidence>
<keyword evidence="10" id="KW-1185">Reference proteome</keyword>
<dbReference type="Proteomes" id="UP000220102">
    <property type="component" value="Unassembled WGS sequence"/>
</dbReference>
<dbReference type="InterPro" id="IPR051906">
    <property type="entry name" value="TolC-like"/>
</dbReference>
<keyword evidence="6" id="KW-0472">Membrane</keyword>
<keyword evidence="8" id="KW-0175">Coiled coil</keyword>
<dbReference type="AlphaFoldDB" id="A0A2A8D0B1"/>
<sequence length="467" mass="51891">MTSPSIRFRHLPVPSGLSVAIAIMLAGWLATGATPQVKAQPVTSAGDTLSLTLEAALQKARAESFPVRDAEAQHRARRAQKRQSLAVFFPRISAAEEGATTTDPLNAFGFKLRQETVTQADFAPTTLNDPERIDNFTTRVQVEQPLVNLDGLFDRRAASSAVKAAAKQTERTREVVAFQVKKGYFGLVLAREQLEVIDEALNAARKNAQQSEDLFDEGMITRADVLAARVRVLDLESRRTDAVARFRSASDQLRFLLGVKERVHVQATDSLTQEAPPQDTLTAATANRHRSDMQALRLRADAARAQVRARWMAFVPRLNARGTYAWNDDTAFGTDAAGYTVGASLTWSLFDGFQQIGKAQQAEAELQRADIALQRQSLQNEVDITEAQRNLMAARQRIKQAEAAVEQAEESLRIRSDRYAEGLERTSDLLQAEATLAERRLAHLQALYQHNVTLYRLELLTERTLTR</sequence>
<evidence type="ECO:0000256" key="1">
    <source>
        <dbReference type="ARBA" id="ARBA00004442"/>
    </source>
</evidence>
<dbReference type="Gene3D" id="1.20.1600.10">
    <property type="entry name" value="Outer membrane efflux proteins (OEP)"/>
    <property type="match status" value="1"/>
</dbReference>
<comment type="caution">
    <text evidence="9">The sequence shown here is derived from an EMBL/GenBank/DDBJ whole genome shotgun (WGS) entry which is preliminary data.</text>
</comment>
<dbReference type="GO" id="GO:0015562">
    <property type="term" value="F:efflux transmembrane transporter activity"/>
    <property type="evidence" value="ECO:0007669"/>
    <property type="project" value="InterPro"/>
</dbReference>
<keyword evidence="4" id="KW-1134">Transmembrane beta strand</keyword>
<reference evidence="9 10" key="1">
    <citation type="submission" date="2017-10" db="EMBL/GenBank/DDBJ databases">
        <title>Draft genome of Longibacter Salinarum.</title>
        <authorList>
            <person name="Goh K.M."/>
            <person name="Shamsir M.S."/>
            <person name="Lim S.W."/>
        </authorList>
    </citation>
    <scope>NUCLEOTIDE SEQUENCE [LARGE SCALE GENOMIC DNA]</scope>
    <source>
        <strain evidence="9 10">KCTC 52045</strain>
    </source>
</reference>